<sequence>MNHRRIFSEERKAHDLAQAQNLVGKKLAALSNVQYYFESEKVTDDIGDIEWQCTDGSTVAMFLLTNGESVGADTLPADIPQAFELEEGERCSWQTVDLLSSLAANYLVGKKIVSVQAFVDYHINYNYQILSGFKVLFESGDFIFYYNCGDDGFALLNQLPSPNEGIKSELLESLQ</sequence>
<dbReference type="Proteomes" id="UP001139682">
    <property type="component" value="Unassembled WGS sequence"/>
</dbReference>
<organism evidence="1 2">
    <name type="scientific">Stutzerimonas marianensis</name>
    <dbReference type="NCBI Taxonomy" id="2929513"/>
    <lineage>
        <taxon>Bacteria</taxon>
        <taxon>Pseudomonadati</taxon>
        <taxon>Pseudomonadota</taxon>
        <taxon>Gammaproteobacteria</taxon>
        <taxon>Pseudomonadales</taxon>
        <taxon>Pseudomonadaceae</taxon>
        <taxon>Stutzerimonas</taxon>
    </lineage>
</organism>
<comment type="caution">
    <text evidence="1">The sequence shown here is derived from an EMBL/GenBank/DDBJ whole genome shotgun (WGS) entry which is preliminary data.</text>
</comment>
<keyword evidence="2" id="KW-1185">Reference proteome</keyword>
<name>A0A9X2AU05_9GAMM</name>
<proteinExistence type="predicted"/>
<evidence type="ECO:0000313" key="1">
    <source>
        <dbReference type="EMBL" id="MCJ0975649.1"/>
    </source>
</evidence>
<reference evidence="1" key="1">
    <citation type="submission" date="2022-03" db="EMBL/GenBank/DDBJ databases">
        <title>Pseudomonas marianensis sp. nov., a marine bacterium isolated from deep-sea sediments of the Mariana Trench.</title>
        <authorList>
            <person name="Wei Y."/>
        </authorList>
    </citation>
    <scope>NUCLEOTIDE SEQUENCE</scope>
    <source>
        <strain evidence="1">PS1</strain>
    </source>
</reference>
<dbReference type="AlphaFoldDB" id="A0A9X2AU05"/>
<gene>
    <name evidence="1" type="ORF">MST27_19965</name>
</gene>
<dbReference type="RefSeq" id="WP_243607674.1">
    <property type="nucleotide sequence ID" value="NZ_JALGRD010000012.1"/>
</dbReference>
<accession>A0A9X2AU05</accession>
<dbReference type="EMBL" id="JALGRD010000012">
    <property type="protein sequence ID" value="MCJ0975649.1"/>
    <property type="molecule type" value="Genomic_DNA"/>
</dbReference>
<evidence type="ECO:0000313" key="2">
    <source>
        <dbReference type="Proteomes" id="UP001139682"/>
    </source>
</evidence>
<protein>
    <submittedName>
        <fullName evidence="1">Uncharacterized protein</fullName>
    </submittedName>
</protein>